<dbReference type="InterPro" id="IPR027368">
    <property type="entry name" value="MnmE_dom2"/>
</dbReference>
<keyword evidence="9 10" id="KW-0342">GTP-binding</keyword>
<dbReference type="InterPro" id="IPR027266">
    <property type="entry name" value="TrmE/GcvT-like"/>
</dbReference>
<dbReference type="PANTHER" id="PTHR42714">
    <property type="entry name" value="TRNA MODIFICATION GTPASE GTPBP3"/>
    <property type="match status" value="1"/>
</dbReference>
<evidence type="ECO:0000256" key="5">
    <source>
        <dbReference type="ARBA" id="ARBA00022741"/>
    </source>
</evidence>
<dbReference type="CDD" id="cd04164">
    <property type="entry name" value="trmE"/>
    <property type="match status" value="1"/>
</dbReference>
<dbReference type="NCBIfam" id="TIGR00450">
    <property type="entry name" value="mnmE_trmE_thdF"/>
    <property type="match status" value="1"/>
</dbReference>
<dbReference type="CDD" id="cd14858">
    <property type="entry name" value="TrmE_N"/>
    <property type="match status" value="1"/>
</dbReference>
<comment type="cofactor">
    <cofactor evidence="10">
        <name>K(+)</name>
        <dbReference type="ChEBI" id="CHEBI:29103"/>
    </cofactor>
    <text evidence="10">Binds 1 potassium ion per subunit.</text>
</comment>
<keyword evidence="3 10" id="KW-0819">tRNA processing</keyword>
<evidence type="ECO:0000256" key="6">
    <source>
        <dbReference type="ARBA" id="ARBA00022801"/>
    </source>
</evidence>
<dbReference type="PRINTS" id="PR00326">
    <property type="entry name" value="GTP1OBG"/>
</dbReference>
<dbReference type="InterPro" id="IPR006073">
    <property type="entry name" value="GTP-bd"/>
</dbReference>
<dbReference type="EMBL" id="FQZP01000054">
    <property type="protein sequence ID" value="SHJ43453.1"/>
    <property type="molecule type" value="Genomic_DNA"/>
</dbReference>
<dbReference type="Gene3D" id="1.20.120.430">
    <property type="entry name" value="tRNA modification GTPase MnmE domain 2"/>
    <property type="match status" value="1"/>
</dbReference>
<feature type="binding site" evidence="10">
    <location>
        <begin position="228"/>
        <end position="233"/>
    </location>
    <ligand>
        <name>GTP</name>
        <dbReference type="ChEBI" id="CHEBI:37565"/>
    </ligand>
</feature>
<feature type="binding site" evidence="10">
    <location>
        <position position="232"/>
    </location>
    <ligand>
        <name>Mg(2+)</name>
        <dbReference type="ChEBI" id="CHEBI:18420"/>
    </ligand>
</feature>
<comment type="subunit">
    <text evidence="10">Homodimer. Heterotetramer of two MnmE and two MnmG subunits.</text>
</comment>
<evidence type="ECO:0000256" key="10">
    <source>
        <dbReference type="HAMAP-Rule" id="MF_00379"/>
    </source>
</evidence>
<feature type="binding site" evidence="10">
    <location>
        <position position="252"/>
    </location>
    <ligand>
        <name>K(+)</name>
        <dbReference type="ChEBI" id="CHEBI:29103"/>
    </ligand>
</feature>
<proteinExistence type="inferred from homology"/>
<dbReference type="SUPFAM" id="SSF116878">
    <property type="entry name" value="TrmE connector domain"/>
    <property type="match status" value="1"/>
</dbReference>
<dbReference type="Proteomes" id="UP000324781">
    <property type="component" value="Unassembled WGS sequence"/>
</dbReference>
<dbReference type="FunFam" id="3.40.50.300:FF:000494">
    <property type="entry name" value="tRNA modification GTPase MnmE"/>
    <property type="match status" value="1"/>
</dbReference>
<evidence type="ECO:0000256" key="3">
    <source>
        <dbReference type="ARBA" id="ARBA00022694"/>
    </source>
</evidence>
<dbReference type="GO" id="GO:0003924">
    <property type="term" value="F:GTPase activity"/>
    <property type="evidence" value="ECO:0007669"/>
    <property type="project" value="UniProtKB-UniRule"/>
</dbReference>
<dbReference type="NCBIfam" id="TIGR00231">
    <property type="entry name" value="small_GTP"/>
    <property type="match status" value="1"/>
</dbReference>
<evidence type="ECO:0000313" key="14">
    <source>
        <dbReference type="Proteomes" id="UP000324781"/>
    </source>
</evidence>
<keyword evidence="5 10" id="KW-0547">Nucleotide-binding</keyword>
<dbReference type="GO" id="GO:0002098">
    <property type="term" value="P:tRNA wobble uridine modification"/>
    <property type="evidence" value="ECO:0007669"/>
    <property type="project" value="TreeGrafter"/>
</dbReference>
<dbReference type="GO" id="GO:0005525">
    <property type="term" value="F:GTP binding"/>
    <property type="evidence" value="ECO:0007669"/>
    <property type="project" value="UniProtKB-UniRule"/>
</dbReference>
<dbReference type="InterPro" id="IPR005225">
    <property type="entry name" value="Small_GTP-bd"/>
</dbReference>
<feature type="binding site" evidence="10">
    <location>
        <position position="122"/>
    </location>
    <ligand>
        <name>(6S)-5-formyl-5,6,7,8-tetrahydrofolate</name>
        <dbReference type="ChEBI" id="CHEBI:57457"/>
    </ligand>
</feature>
<feature type="binding site" evidence="10">
    <location>
        <position position="228"/>
    </location>
    <ligand>
        <name>K(+)</name>
        <dbReference type="ChEBI" id="CHEBI:29103"/>
    </ligand>
</feature>
<dbReference type="InterPro" id="IPR018948">
    <property type="entry name" value="GTP-bd_TrmE_N"/>
</dbReference>
<protein>
    <recommendedName>
        <fullName evidence="10">tRNA modification GTPase MnmE</fullName>
        <ecNumber evidence="10">3.6.-.-</ecNumber>
    </recommendedName>
</protein>
<feature type="binding site" evidence="10">
    <location>
        <position position="457"/>
    </location>
    <ligand>
        <name>(6S)-5-formyl-5,6,7,8-tetrahydrofolate</name>
        <dbReference type="ChEBI" id="CHEBI:57457"/>
    </ligand>
</feature>
<comment type="caution">
    <text evidence="10">Lacks conserved residue(s) required for the propagation of feature annotation.</text>
</comment>
<dbReference type="Gene3D" id="3.40.50.300">
    <property type="entry name" value="P-loop containing nucleotide triphosphate hydrolases"/>
    <property type="match status" value="1"/>
</dbReference>
<feature type="binding site" evidence="10">
    <location>
        <position position="249"/>
    </location>
    <ligand>
        <name>K(+)</name>
        <dbReference type="ChEBI" id="CHEBI:29103"/>
    </ligand>
</feature>
<evidence type="ECO:0000256" key="7">
    <source>
        <dbReference type="ARBA" id="ARBA00022842"/>
    </source>
</evidence>
<evidence type="ECO:0000256" key="11">
    <source>
        <dbReference type="RuleBase" id="RU003313"/>
    </source>
</evidence>
<gene>
    <name evidence="10" type="primary">mnmE</name>
    <name evidence="10" type="synonym">trmE</name>
    <name evidence="13" type="ORF">SAMN05444373_10545</name>
</gene>
<keyword evidence="8 10" id="KW-0630">Potassium</keyword>
<dbReference type="SUPFAM" id="SSF52540">
    <property type="entry name" value="P-loop containing nucleoside triphosphate hydrolases"/>
    <property type="match status" value="1"/>
</dbReference>
<organism evidence="13 14">
    <name type="scientific">Thermoclostridium caenicola</name>
    <dbReference type="NCBI Taxonomy" id="659425"/>
    <lineage>
        <taxon>Bacteria</taxon>
        <taxon>Bacillati</taxon>
        <taxon>Bacillota</taxon>
        <taxon>Clostridia</taxon>
        <taxon>Eubacteriales</taxon>
        <taxon>Oscillospiraceae</taxon>
        <taxon>Thermoclostridium</taxon>
    </lineage>
</organism>
<dbReference type="InterPro" id="IPR027417">
    <property type="entry name" value="P-loop_NTPase"/>
</dbReference>
<dbReference type="InterPro" id="IPR004520">
    <property type="entry name" value="GTPase_MnmE"/>
</dbReference>
<keyword evidence="4 10" id="KW-0479">Metal-binding</keyword>
<dbReference type="OrthoDB" id="9805918at2"/>
<comment type="subcellular location">
    <subcellularLocation>
        <location evidence="10">Cytoplasm</location>
    </subcellularLocation>
</comment>
<feature type="binding site" evidence="10">
    <location>
        <begin position="247"/>
        <end position="253"/>
    </location>
    <ligand>
        <name>GTP</name>
        <dbReference type="ChEBI" id="CHEBI:37565"/>
    </ligand>
</feature>
<keyword evidence="7 10" id="KW-0460">Magnesium</keyword>
<feature type="binding site" evidence="10">
    <location>
        <position position="247"/>
    </location>
    <ligand>
        <name>K(+)</name>
        <dbReference type="ChEBI" id="CHEBI:29103"/>
    </ligand>
</feature>
<evidence type="ECO:0000256" key="4">
    <source>
        <dbReference type="ARBA" id="ARBA00022723"/>
    </source>
</evidence>
<dbReference type="GO" id="GO:0046872">
    <property type="term" value="F:metal ion binding"/>
    <property type="evidence" value="ECO:0007669"/>
    <property type="project" value="UniProtKB-KW"/>
</dbReference>
<dbReference type="InterPro" id="IPR025867">
    <property type="entry name" value="MnmE_helical"/>
</dbReference>
<dbReference type="GO" id="GO:0042802">
    <property type="term" value="F:identical protein binding"/>
    <property type="evidence" value="ECO:0007669"/>
    <property type="project" value="UniProtKB-ARBA"/>
</dbReference>
<feature type="domain" description="TrmE-type G" evidence="12">
    <location>
        <begin position="218"/>
        <end position="378"/>
    </location>
</feature>
<dbReference type="Pfam" id="PF01926">
    <property type="entry name" value="MMR_HSR1"/>
    <property type="match status" value="1"/>
</dbReference>
<evidence type="ECO:0000256" key="9">
    <source>
        <dbReference type="ARBA" id="ARBA00023134"/>
    </source>
</evidence>
<evidence type="ECO:0000256" key="1">
    <source>
        <dbReference type="ARBA" id="ARBA00011043"/>
    </source>
</evidence>
<dbReference type="Gene3D" id="3.30.1360.120">
    <property type="entry name" value="Probable tRNA modification gtpase trme, domain 1"/>
    <property type="match status" value="1"/>
</dbReference>
<comment type="function">
    <text evidence="10">Exhibits a very high intrinsic GTPase hydrolysis rate. Involved in the addition of a carboxymethylaminomethyl (cmnm) group at the wobble position (U34) of certain tRNAs, forming tRNA-cmnm(5)s(2)U34.</text>
</comment>
<dbReference type="NCBIfam" id="NF003661">
    <property type="entry name" value="PRK05291.1-3"/>
    <property type="match status" value="1"/>
</dbReference>
<dbReference type="GO" id="GO:0005829">
    <property type="term" value="C:cytosol"/>
    <property type="evidence" value="ECO:0007669"/>
    <property type="project" value="TreeGrafter"/>
</dbReference>
<evidence type="ECO:0000259" key="12">
    <source>
        <dbReference type="PROSITE" id="PS51709"/>
    </source>
</evidence>
<dbReference type="AlphaFoldDB" id="A0A1M6J9U7"/>
<keyword evidence="14" id="KW-1185">Reference proteome</keyword>
<keyword evidence="2 10" id="KW-0963">Cytoplasm</keyword>
<feature type="binding site" evidence="10">
    <location>
        <position position="83"/>
    </location>
    <ligand>
        <name>(6S)-5-formyl-5,6,7,8-tetrahydrofolate</name>
        <dbReference type="ChEBI" id="CHEBI:57457"/>
    </ligand>
</feature>
<sequence length="457" mass="50297">MEDTIAGISTAVGNAGLAVIRMSGGKAFEIADMVFRGREKVVSQKSHTLQYGRIVTDDGEIVDEVLLTKMAAPRTYTREDVVEISCHGGYYVTGSILNLLIEKGARPAEPGEFTKRAFLNGRIDLSQAEAVMDVIQARTSKSSRAALSQLEGKLSSELNAIIDGLTNTLAHIEVDLDYPEYDHEELSMKQVEDEAKKAMSHLDRLIESFHYGKILREGMDVVIIGRPNTGKSSLLNYLTRKNRAIVTDIPGTTRDVIEETVNIGGIPIKLTDTAGVRETEDPVESIGVARSLEALKKADLVLLLLDATDWQGEEDKRLSELVKAHQEHFITVFNKMDLVKDESTVQEIMKQNPDAVLVSIKAETGLDVLEKRLIDFALGNKMDLDNQVLVTNARHEQQLRLACGALESALEAIRSGMTLDIVALELKTALEHLGRITGQTADEEIINAIFSRFCIGK</sequence>
<dbReference type="InterPro" id="IPR031168">
    <property type="entry name" value="G_TrmE"/>
</dbReference>
<evidence type="ECO:0000256" key="8">
    <source>
        <dbReference type="ARBA" id="ARBA00022958"/>
    </source>
</evidence>
<accession>A0A1M6J9U7</accession>
<dbReference type="PROSITE" id="PS51709">
    <property type="entry name" value="G_TRME"/>
    <property type="match status" value="1"/>
</dbReference>
<feature type="binding site" evidence="10">
    <location>
        <position position="21"/>
    </location>
    <ligand>
        <name>(6S)-5-formyl-5,6,7,8-tetrahydrofolate</name>
        <dbReference type="ChEBI" id="CHEBI:57457"/>
    </ligand>
</feature>
<feature type="binding site" evidence="10">
    <location>
        <begin position="272"/>
        <end position="275"/>
    </location>
    <ligand>
        <name>GTP</name>
        <dbReference type="ChEBI" id="CHEBI:37565"/>
    </ligand>
</feature>
<evidence type="ECO:0000313" key="13">
    <source>
        <dbReference type="EMBL" id="SHJ43453.1"/>
    </source>
</evidence>
<feature type="binding site" evidence="10">
    <location>
        <position position="253"/>
    </location>
    <ligand>
        <name>Mg(2+)</name>
        <dbReference type="ChEBI" id="CHEBI:18420"/>
    </ligand>
</feature>
<dbReference type="Pfam" id="PF10396">
    <property type="entry name" value="TrmE_N"/>
    <property type="match status" value="1"/>
</dbReference>
<comment type="similarity">
    <text evidence="1 10 11">Belongs to the TRAFAC class TrmE-Era-EngA-EngB-Septin-like GTPase superfamily. TrmE GTPase family.</text>
</comment>
<name>A0A1M6J9U7_9FIRM</name>
<dbReference type="FunFam" id="3.30.1360.120:FF:000003">
    <property type="entry name" value="tRNA modification GTPase MnmE"/>
    <property type="match status" value="1"/>
</dbReference>
<reference evidence="13 14" key="1">
    <citation type="submission" date="2016-11" db="EMBL/GenBank/DDBJ databases">
        <authorList>
            <person name="Varghese N."/>
            <person name="Submissions S."/>
        </authorList>
    </citation>
    <scope>NUCLEOTIDE SEQUENCE [LARGE SCALE GENOMIC DNA]</scope>
    <source>
        <strain evidence="13 14">DSM 19027</strain>
    </source>
</reference>
<dbReference type="PANTHER" id="PTHR42714:SF2">
    <property type="entry name" value="TRNA MODIFICATION GTPASE GTPBP3, MITOCHONDRIAL"/>
    <property type="match status" value="1"/>
</dbReference>
<dbReference type="GO" id="GO:0030488">
    <property type="term" value="P:tRNA methylation"/>
    <property type="evidence" value="ECO:0007669"/>
    <property type="project" value="TreeGrafter"/>
</dbReference>
<evidence type="ECO:0000256" key="2">
    <source>
        <dbReference type="ARBA" id="ARBA00022490"/>
    </source>
</evidence>
<dbReference type="HAMAP" id="MF_00379">
    <property type="entry name" value="GTPase_MnmE"/>
    <property type="match status" value="1"/>
</dbReference>
<dbReference type="EC" id="3.6.-.-" evidence="10"/>
<dbReference type="Pfam" id="PF12631">
    <property type="entry name" value="MnmE_helical"/>
    <property type="match status" value="1"/>
</dbReference>
<keyword evidence="6 10" id="KW-0378">Hydrolase</keyword>